<evidence type="ECO:0000256" key="1">
    <source>
        <dbReference type="ARBA" id="ARBA00022737"/>
    </source>
</evidence>
<evidence type="ECO:0000259" key="3">
    <source>
        <dbReference type="Pfam" id="PF24883"/>
    </source>
</evidence>
<dbReference type="Pfam" id="PF24883">
    <property type="entry name" value="NPHP3_N"/>
    <property type="match status" value="1"/>
</dbReference>
<evidence type="ECO:0000313" key="5">
    <source>
        <dbReference type="Proteomes" id="UP000006352"/>
    </source>
</evidence>
<dbReference type="RefSeq" id="XP_012185948.1">
    <property type="nucleotide sequence ID" value="XM_012330558.1"/>
</dbReference>
<dbReference type="AlphaFoldDB" id="J4GXP1"/>
<dbReference type="OrthoDB" id="2658414at2759"/>
<keyword evidence="1" id="KW-0677">Repeat</keyword>
<reference evidence="4 5" key="1">
    <citation type="journal article" date="2012" name="Appl. Environ. Microbiol.">
        <title>Short-read sequencing for genomic analysis of the brown rot fungus Fibroporia radiculosa.</title>
        <authorList>
            <person name="Tang J.D."/>
            <person name="Perkins A.D."/>
            <person name="Sonstegard T.S."/>
            <person name="Schroeder S.G."/>
            <person name="Burgess S.C."/>
            <person name="Diehl S.V."/>
        </authorList>
    </citation>
    <scope>NUCLEOTIDE SEQUENCE [LARGE SCALE GENOMIC DNA]</scope>
    <source>
        <strain evidence="4 5">TFFH 294</strain>
    </source>
</reference>
<evidence type="ECO:0000313" key="4">
    <source>
        <dbReference type="EMBL" id="CCM06665.1"/>
    </source>
</evidence>
<dbReference type="EMBL" id="HE797440">
    <property type="protein sequence ID" value="CCM06665.1"/>
    <property type="molecule type" value="Genomic_DNA"/>
</dbReference>
<organism evidence="4 5">
    <name type="scientific">Fibroporia radiculosa</name>
    <dbReference type="NCBI Taxonomy" id="599839"/>
    <lineage>
        <taxon>Eukaryota</taxon>
        <taxon>Fungi</taxon>
        <taxon>Dikarya</taxon>
        <taxon>Basidiomycota</taxon>
        <taxon>Agaricomycotina</taxon>
        <taxon>Agaricomycetes</taxon>
        <taxon>Polyporales</taxon>
        <taxon>Fibroporiaceae</taxon>
        <taxon>Fibroporia</taxon>
    </lineage>
</organism>
<accession>J4GXP1</accession>
<dbReference type="Gene3D" id="3.40.50.300">
    <property type="entry name" value="P-loop containing nucleotide triphosphate hydrolases"/>
    <property type="match status" value="1"/>
</dbReference>
<dbReference type="InParanoid" id="J4GXP1"/>
<protein>
    <recommendedName>
        <fullName evidence="3">Nephrocystin 3-like N-terminal domain-containing protein</fullName>
    </recommendedName>
</protein>
<dbReference type="PANTHER" id="PTHR10039:SF17">
    <property type="entry name" value="FUNGAL STAND N-TERMINAL GOODBYE DOMAIN-CONTAINING PROTEIN-RELATED"/>
    <property type="match status" value="1"/>
</dbReference>
<proteinExistence type="predicted"/>
<evidence type="ECO:0000256" key="2">
    <source>
        <dbReference type="SAM" id="MobiDB-lite"/>
    </source>
</evidence>
<dbReference type="SUPFAM" id="SSF52540">
    <property type="entry name" value="P-loop containing nucleoside triphosphate hydrolases"/>
    <property type="match status" value="1"/>
</dbReference>
<sequence>MHDNVESQIPTRTDSMITNTVKGPLEVDTSRQDGEDLMSTDPEGTLDTLFANAKNGLRDMKSSQLVDMLKPLKIFGDVAASIAQLNPYASIAVGVLFSASEAILKQEERDDDVKDLFSKILDVYSLVIKRKEQATDRSMGKVLMDLAQQVRVCVDFIVCYTKDKNYWLRLFESARKNTGAVIKEYNAALDDQMQRFRDQNALQTTLFVYRIADDVNLNDMEYASGVSLNTSKQCLEGTRTDILLEIKDWMSNIANDAKQIMWISGMAGKGKSAIAHTIAGWAQACGMFGSCFCFDRTREGGRLHEKIFTTIARDLADHDPLVRRALADAIRDNNELRHSTDLRRQWEQLIVGPIRAASKIVRAPILIVIDALDESGGRETREDILRVLTGGPDRLSQSTTNLPPNIRIVLTSRPLPDIESAIKGAPHIRQISLDAVTRESAEPDVKRYIASNLKPLGVFQDADFQILAQKSDGLFEWARLACSHINNQNSIGQTPIRRFQAVVAGTSAKGASLLDEIYKLVLGEVMPESERGDVLPLFRSIMGQVITCLEPLSIRALTAMRKVLPRNDSIDDEDQDENIECFLGPLGSLLAGVTDLQTPVRPLHASFYDFLTEERRSGEFHIGEPSTHHQMLAFACLSIMKVELCFNICRLESSYIPNSGVTDLPQRIENFISSQLNYSCRFWTFHVLATPIEPALADELGGFFKERVLFWLEVLSLTQSLSGPASALYSISSMFTVRPCTSTFGGHT</sequence>
<dbReference type="GeneID" id="24101565"/>
<dbReference type="PANTHER" id="PTHR10039">
    <property type="entry name" value="AMELOGENIN"/>
    <property type="match status" value="1"/>
</dbReference>
<dbReference type="STRING" id="599839.J4GXP1"/>
<dbReference type="HOGENOM" id="CLU_000288_6_0_1"/>
<feature type="region of interest" description="Disordered" evidence="2">
    <location>
        <begin position="23"/>
        <end position="42"/>
    </location>
</feature>
<name>J4GXP1_9APHY</name>
<dbReference type="InterPro" id="IPR056884">
    <property type="entry name" value="NPHP3-like_N"/>
</dbReference>
<dbReference type="Proteomes" id="UP000006352">
    <property type="component" value="Unassembled WGS sequence"/>
</dbReference>
<feature type="domain" description="Nephrocystin 3-like N-terminal" evidence="3">
    <location>
        <begin position="245"/>
        <end position="413"/>
    </location>
</feature>
<gene>
    <name evidence="4" type="ORF">FIBRA_08950</name>
</gene>
<dbReference type="InterPro" id="IPR027417">
    <property type="entry name" value="P-loop_NTPase"/>
</dbReference>
<keyword evidence="5" id="KW-1185">Reference proteome</keyword>